<sequence length="105" mass="11161">MSSSKLNCRGGNSPGPLEAIFFGPQVGSGAKCGGGSAGRLMHARNVHKEICALLLGALESLRLSLQEFCTVLPHQWTALTGSTPLSNLDTEQRLRKLSDLAKVTR</sequence>
<accession>A0A182STP1</accession>
<dbReference type="AlphaFoldDB" id="A0A182STP1"/>
<name>A0A182STP1_9DIPT</name>
<keyword evidence="2" id="KW-1185">Reference proteome</keyword>
<protein>
    <submittedName>
        <fullName evidence="1">Uncharacterized protein</fullName>
    </submittedName>
</protein>
<organism evidence="1 2">
    <name type="scientific">Anopheles maculatus</name>
    <dbReference type="NCBI Taxonomy" id="74869"/>
    <lineage>
        <taxon>Eukaryota</taxon>
        <taxon>Metazoa</taxon>
        <taxon>Ecdysozoa</taxon>
        <taxon>Arthropoda</taxon>
        <taxon>Hexapoda</taxon>
        <taxon>Insecta</taxon>
        <taxon>Pterygota</taxon>
        <taxon>Neoptera</taxon>
        <taxon>Endopterygota</taxon>
        <taxon>Diptera</taxon>
        <taxon>Nematocera</taxon>
        <taxon>Culicoidea</taxon>
        <taxon>Culicidae</taxon>
        <taxon>Anophelinae</taxon>
        <taxon>Anopheles</taxon>
        <taxon>Anopheles maculatus group</taxon>
    </lineage>
</organism>
<evidence type="ECO:0000313" key="2">
    <source>
        <dbReference type="Proteomes" id="UP000075901"/>
    </source>
</evidence>
<proteinExistence type="predicted"/>
<reference evidence="1" key="2">
    <citation type="submission" date="2020-05" db="UniProtKB">
        <authorList>
            <consortium name="EnsemblMetazoa"/>
        </authorList>
    </citation>
    <scope>IDENTIFICATION</scope>
    <source>
        <strain evidence="1">maculatus3</strain>
    </source>
</reference>
<reference evidence="2" key="1">
    <citation type="submission" date="2013-09" db="EMBL/GenBank/DDBJ databases">
        <title>The Genome Sequence of Anopheles maculatus species B.</title>
        <authorList>
            <consortium name="The Broad Institute Genomics Platform"/>
            <person name="Neafsey D.E."/>
            <person name="Besansky N."/>
            <person name="Howell P."/>
            <person name="Walton C."/>
            <person name="Young S.K."/>
            <person name="Zeng Q."/>
            <person name="Gargeya S."/>
            <person name="Fitzgerald M."/>
            <person name="Haas B."/>
            <person name="Abouelleil A."/>
            <person name="Allen A.W."/>
            <person name="Alvarado L."/>
            <person name="Arachchi H.M."/>
            <person name="Berlin A.M."/>
            <person name="Chapman S.B."/>
            <person name="Gainer-Dewar J."/>
            <person name="Goldberg J."/>
            <person name="Griggs A."/>
            <person name="Gujja S."/>
            <person name="Hansen M."/>
            <person name="Howarth C."/>
            <person name="Imamovic A."/>
            <person name="Ireland A."/>
            <person name="Larimer J."/>
            <person name="McCowan C."/>
            <person name="Murphy C."/>
            <person name="Pearson M."/>
            <person name="Poon T.W."/>
            <person name="Priest M."/>
            <person name="Roberts A."/>
            <person name="Saif S."/>
            <person name="Shea T."/>
            <person name="Sisk P."/>
            <person name="Sykes S."/>
            <person name="Wortman J."/>
            <person name="Nusbaum C."/>
            <person name="Birren B."/>
        </authorList>
    </citation>
    <scope>NUCLEOTIDE SEQUENCE [LARGE SCALE GENOMIC DNA]</scope>
    <source>
        <strain evidence="2">maculatus3</strain>
    </source>
</reference>
<dbReference type="VEuPathDB" id="VectorBase:AMAM013177"/>
<evidence type="ECO:0000313" key="1">
    <source>
        <dbReference type="EnsemblMetazoa" id="AMAM013177-PA"/>
    </source>
</evidence>
<dbReference type="EnsemblMetazoa" id="AMAM013177-RA">
    <property type="protein sequence ID" value="AMAM013177-PA"/>
    <property type="gene ID" value="AMAM013177"/>
</dbReference>
<dbReference type="Proteomes" id="UP000075901">
    <property type="component" value="Unassembled WGS sequence"/>
</dbReference>